<feature type="transmembrane region" description="Helical" evidence="6">
    <location>
        <begin position="345"/>
        <end position="367"/>
    </location>
</feature>
<gene>
    <name evidence="9" type="ORF">M6B38_373400</name>
</gene>
<evidence type="ECO:0000313" key="9">
    <source>
        <dbReference type="EMBL" id="KAJ6826420.1"/>
    </source>
</evidence>
<feature type="domain" description="RING-CH-type" evidence="8">
    <location>
        <begin position="219"/>
        <end position="281"/>
    </location>
</feature>
<evidence type="ECO:0000256" key="4">
    <source>
        <dbReference type="PROSITE-ProRule" id="PRU00175"/>
    </source>
</evidence>
<keyword evidence="2 4" id="KW-0863">Zinc-finger</keyword>
<dbReference type="Proteomes" id="UP001140949">
    <property type="component" value="Unassembled WGS sequence"/>
</dbReference>
<reference evidence="9" key="1">
    <citation type="journal article" date="2023" name="GigaByte">
        <title>Genome assembly of the bearded iris, Iris pallida Lam.</title>
        <authorList>
            <person name="Bruccoleri R.E."/>
            <person name="Oakeley E.J."/>
            <person name="Faust A.M.E."/>
            <person name="Altorfer M."/>
            <person name="Dessus-Babus S."/>
            <person name="Burckhardt D."/>
            <person name="Oertli M."/>
            <person name="Naumann U."/>
            <person name="Petersen F."/>
            <person name="Wong J."/>
        </authorList>
    </citation>
    <scope>NUCLEOTIDE SEQUENCE</scope>
    <source>
        <strain evidence="9">GSM-AAB239-AS_SAM_17_03QT</strain>
    </source>
</reference>
<keyword evidence="3" id="KW-0862">Zinc</keyword>
<dbReference type="PROSITE" id="PS50089">
    <property type="entry name" value="ZF_RING_2"/>
    <property type="match status" value="1"/>
</dbReference>
<dbReference type="Gene3D" id="3.30.40.10">
    <property type="entry name" value="Zinc/RING finger domain, C3HC4 (zinc finger)"/>
    <property type="match status" value="1"/>
</dbReference>
<keyword evidence="10" id="KW-1185">Reference proteome</keyword>
<accession>A0AAX6GCF5</accession>
<feature type="transmembrane region" description="Helical" evidence="6">
    <location>
        <begin position="399"/>
        <end position="420"/>
    </location>
</feature>
<dbReference type="CDD" id="cd16495">
    <property type="entry name" value="RING_CH-C4HC3_MARCH"/>
    <property type="match status" value="1"/>
</dbReference>
<dbReference type="InterPro" id="IPR001841">
    <property type="entry name" value="Znf_RING"/>
</dbReference>
<dbReference type="SMART" id="SM00744">
    <property type="entry name" value="RINGv"/>
    <property type="match status" value="1"/>
</dbReference>
<keyword evidence="6" id="KW-0812">Transmembrane</keyword>
<keyword evidence="6" id="KW-1133">Transmembrane helix</keyword>
<dbReference type="InterPro" id="IPR013083">
    <property type="entry name" value="Znf_RING/FYVE/PHD"/>
</dbReference>
<dbReference type="PANTHER" id="PTHR46158">
    <property type="entry name" value="OS02G0165000 PROTEIN"/>
    <property type="match status" value="1"/>
</dbReference>
<dbReference type="AlphaFoldDB" id="A0AAX6GCF5"/>
<dbReference type="GO" id="GO:0008270">
    <property type="term" value="F:zinc ion binding"/>
    <property type="evidence" value="ECO:0007669"/>
    <property type="project" value="UniProtKB-KW"/>
</dbReference>
<evidence type="ECO:0008006" key="11">
    <source>
        <dbReference type="Google" id="ProtNLM"/>
    </source>
</evidence>
<evidence type="ECO:0000256" key="2">
    <source>
        <dbReference type="ARBA" id="ARBA00022771"/>
    </source>
</evidence>
<evidence type="ECO:0000259" key="8">
    <source>
        <dbReference type="PROSITE" id="PS51292"/>
    </source>
</evidence>
<dbReference type="PANTHER" id="PTHR46158:SF11">
    <property type="entry name" value="ZINC FINGER PROTEIN"/>
    <property type="match status" value="1"/>
</dbReference>
<dbReference type="InterPro" id="IPR011016">
    <property type="entry name" value="Znf_RING-CH"/>
</dbReference>
<keyword evidence="1" id="KW-0479">Metal-binding</keyword>
<name>A0AAX6GCF5_IRIPA</name>
<evidence type="ECO:0000256" key="3">
    <source>
        <dbReference type="ARBA" id="ARBA00022833"/>
    </source>
</evidence>
<comment type="caution">
    <text evidence="9">The sequence shown here is derived from an EMBL/GenBank/DDBJ whole genome shotgun (WGS) entry which is preliminary data.</text>
</comment>
<evidence type="ECO:0000259" key="7">
    <source>
        <dbReference type="PROSITE" id="PS50089"/>
    </source>
</evidence>
<feature type="region of interest" description="Disordered" evidence="5">
    <location>
        <begin position="138"/>
        <end position="173"/>
    </location>
</feature>
<dbReference type="Pfam" id="PF12906">
    <property type="entry name" value="RINGv"/>
    <property type="match status" value="1"/>
</dbReference>
<feature type="transmembrane region" description="Helical" evidence="6">
    <location>
        <begin position="373"/>
        <end position="392"/>
    </location>
</feature>
<evidence type="ECO:0000313" key="10">
    <source>
        <dbReference type="Proteomes" id="UP001140949"/>
    </source>
</evidence>
<evidence type="ECO:0000256" key="5">
    <source>
        <dbReference type="SAM" id="MobiDB-lite"/>
    </source>
</evidence>
<organism evidence="9 10">
    <name type="scientific">Iris pallida</name>
    <name type="common">Sweet iris</name>
    <dbReference type="NCBI Taxonomy" id="29817"/>
    <lineage>
        <taxon>Eukaryota</taxon>
        <taxon>Viridiplantae</taxon>
        <taxon>Streptophyta</taxon>
        <taxon>Embryophyta</taxon>
        <taxon>Tracheophyta</taxon>
        <taxon>Spermatophyta</taxon>
        <taxon>Magnoliopsida</taxon>
        <taxon>Liliopsida</taxon>
        <taxon>Asparagales</taxon>
        <taxon>Iridaceae</taxon>
        <taxon>Iridoideae</taxon>
        <taxon>Irideae</taxon>
        <taxon>Iris</taxon>
    </lineage>
</organism>
<feature type="domain" description="RING-type" evidence="7">
    <location>
        <begin position="227"/>
        <end position="275"/>
    </location>
</feature>
<protein>
    <recommendedName>
        <fullName evidence="11">RING-CH-type domain-containing protein</fullName>
    </recommendedName>
</protein>
<sequence length="441" mass="48553">MEEAAAAAAAAAVSNGIKESSSSSQKVEHHNLQPIEEGISYHETGKRLSKLTLQVPSRLTHIGSSSFGGHLIQNEGCSSGGEVVSRGISFKNKTVLVGEKSCLLNPELAVKHEKRTAHENAVLANIFARLSWKRSASLPARPPSDLSPSSASIREKTCSEQHESQKQTIPTKVSRSLSVPVRNIIIVRSGSFPQRKELISVDSPDGEAGPVQREDNDEEIPEEEAVCRICFIELQEGGSWLKMECSCKGALRLIHEECAVKWFSSRGNKNCEVCRQEVRNLPVTLLRIQSSVQRVRSQQLPTTSHSSNSLLSRSWQDAVVLIIISTMCYFFFIEQLLVTDMRSHALTIAAPFSLTLSLLGSAFSIVLACREYVWAYAAFQFSLFAISLHFFYSMLQVRAVFAILFASFVGFGIAIGTNSLCLQCFTWRARVIQGQMNAGPV</sequence>
<dbReference type="SUPFAM" id="SSF57850">
    <property type="entry name" value="RING/U-box"/>
    <property type="match status" value="1"/>
</dbReference>
<dbReference type="PROSITE" id="PS51292">
    <property type="entry name" value="ZF_RING_CH"/>
    <property type="match status" value="1"/>
</dbReference>
<feature type="compositionally biased region" description="Basic and acidic residues" evidence="5">
    <location>
        <begin position="153"/>
        <end position="165"/>
    </location>
</feature>
<keyword evidence="6" id="KW-0472">Membrane</keyword>
<evidence type="ECO:0000256" key="1">
    <source>
        <dbReference type="ARBA" id="ARBA00022723"/>
    </source>
</evidence>
<evidence type="ECO:0000256" key="6">
    <source>
        <dbReference type="SAM" id="Phobius"/>
    </source>
</evidence>
<reference evidence="9" key="2">
    <citation type="submission" date="2023-04" db="EMBL/GenBank/DDBJ databases">
        <authorList>
            <person name="Bruccoleri R.E."/>
            <person name="Oakeley E.J."/>
            <person name="Faust A.-M."/>
            <person name="Dessus-Babus S."/>
            <person name="Altorfer M."/>
            <person name="Burckhardt D."/>
            <person name="Oertli M."/>
            <person name="Naumann U."/>
            <person name="Petersen F."/>
            <person name="Wong J."/>
        </authorList>
    </citation>
    <scope>NUCLEOTIDE SEQUENCE</scope>
    <source>
        <strain evidence="9">GSM-AAB239-AS_SAM_17_03QT</strain>
        <tissue evidence="9">Leaf</tissue>
    </source>
</reference>
<feature type="transmembrane region" description="Helical" evidence="6">
    <location>
        <begin position="315"/>
        <end position="333"/>
    </location>
</feature>
<dbReference type="EMBL" id="JANAVB010020999">
    <property type="protein sequence ID" value="KAJ6826420.1"/>
    <property type="molecule type" value="Genomic_DNA"/>
</dbReference>
<proteinExistence type="predicted"/>